<dbReference type="SUPFAM" id="SSF47413">
    <property type="entry name" value="lambda repressor-like DNA-binding domains"/>
    <property type="match status" value="1"/>
</dbReference>
<gene>
    <name evidence="5" type="ordered locus">P700755_001555</name>
</gene>
<dbReference type="SMART" id="SM00354">
    <property type="entry name" value="HTH_LACI"/>
    <property type="match status" value="1"/>
</dbReference>
<dbReference type="GO" id="GO:0003700">
    <property type="term" value="F:DNA-binding transcription factor activity"/>
    <property type="evidence" value="ECO:0007669"/>
    <property type="project" value="TreeGrafter"/>
</dbReference>
<name>K4ISI5_PSYTT</name>
<evidence type="ECO:0000256" key="2">
    <source>
        <dbReference type="ARBA" id="ARBA00023125"/>
    </source>
</evidence>
<dbReference type="AlphaFoldDB" id="K4ISI5"/>
<evidence type="ECO:0000256" key="1">
    <source>
        <dbReference type="ARBA" id="ARBA00023015"/>
    </source>
</evidence>
<dbReference type="Pfam" id="PF00356">
    <property type="entry name" value="LacI"/>
    <property type="match status" value="1"/>
</dbReference>
<accession>K4ISI5</accession>
<dbReference type="RefSeq" id="WP_015024039.1">
    <property type="nucleotide sequence ID" value="NC_018721.1"/>
</dbReference>
<dbReference type="PROSITE" id="PS50932">
    <property type="entry name" value="HTH_LACI_2"/>
    <property type="match status" value="1"/>
</dbReference>
<dbReference type="HOGENOM" id="CLU_037628_6_0_10"/>
<keyword evidence="1" id="KW-0805">Transcription regulation</keyword>
<dbReference type="Gene3D" id="3.40.50.2300">
    <property type="match status" value="2"/>
</dbReference>
<reference evidence="5" key="1">
    <citation type="submission" date="2006-03" db="EMBL/GenBank/DDBJ databases">
        <authorList>
            <person name="Bowman J."/>
            <person name="Ferriera S."/>
            <person name="Johnson J."/>
            <person name="Kravitz S."/>
            <person name="Halpern A."/>
            <person name="Remington K."/>
            <person name="Beeson K."/>
            <person name="Tran B."/>
            <person name="Rogers Y.-H."/>
            <person name="Friedman R."/>
            <person name="Venter J.C."/>
        </authorList>
    </citation>
    <scope>NUCLEOTIDE SEQUENCE [LARGE SCALE GENOMIC DNA]</scope>
    <source>
        <strain evidence="5">ATCC 700755</strain>
    </source>
</reference>
<dbReference type="Gene3D" id="1.10.260.40">
    <property type="entry name" value="lambda repressor-like DNA-binding domains"/>
    <property type="match status" value="1"/>
</dbReference>
<dbReference type="STRING" id="313595.P700755_001555"/>
<dbReference type="CDD" id="cd06267">
    <property type="entry name" value="PBP1_LacI_sugar_binding-like"/>
    <property type="match status" value="1"/>
</dbReference>
<organism evidence="5 6">
    <name type="scientific">Psychroflexus torquis (strain ATCC 700755 / CIP 106069 / ACAM 623)</name>
    <dbReference type="NCBI Taxonomy" id="313595"/>
    <lineage>
        <taxon>Bacteria</taxon>
        <taxon>Pseudomonadati</taxon>
        <taxon>Bacteroidota</taxon>
        <taxon>Flavobacteriia</taxon>
        <taxon>Flavobacteriales</taxon>
        <taxon>Flavobacteriaceae</taxon>
        <taxon>Psychroflexus</taxon>
    </lineage>
</organism>
<dbReference type="InterPro" id="IPR001761">
    <property type="entry name" value="Peripla_BP/Lac1_sug-bd_dom"/>
</dbReference>
<keyword evidence="6" id="KW-1185">Reference proteome</keyword>
<dbReference type="CDD" id="cd01392">
    <property type="entry name" value="HTH_LacI"/>
    <property type="match status" value="1"/>
</dbReference>
<evidence type="ECO:0000313" key="5">
    <source>
        <dbReference type="EMBL" id="AFU68440.1"/>
    </source>
</evidence>
<dbReference type="EMBL" id="CP003879">
    <property type="protein sequence ID" value="AFU68440.1"/>
    <property type="molecule type" value="Genomic_DNA"/>
</dbReference>
<dbReference type="SUPFAM" id="SSF53822">
    <property type="entry name" value="Periplasmic binding protein-like I"/>
    <property type="match status" value="1"/>
</dbReference>
<evidence type="ECO:0000256" key="3">
    <source>
        <dbReference type="ARBA" id="ARBA00023163"/>
    </source>
</evidence>
<dbReference type="Pfam" id="PF00532">
    <property type="entry name" value="Peripla_BP_1"/>
    <property type="match status" value="1"/>
</dbReference>
<reference evidence="5" key="2">
    <citation type="submission" date="2012-09" db="EMBL/GenBank/DDBJ databases">
        <title>The complete sequence of Psychroflexus torquis an extreme psychrophile from sea-ice that is stimulated by light.</title>
        <authorList>
            <person name="Feng S."/>
            <person name="Powell S.M."/>
            <person name="Bowman J.P."/>
        </authorList>
    </citation>
    <scope>NUCLEOTIDE SEQUENCE [LARGE SCALE GENOMIC DNA]</scope>
    <source>
        <strain evidence="5">ATCC 700755</strain>
    </source>
</reference>
<dbReference type="PANTHER" id="PTHR30146">
    <property type="entry name" value="LACI-RELATED TRANSCRIPTIONAL REPRESSOR"/>
    <property type="match status" value="1"/>
</dbReference>
<dbReference type="Proteomes" id="UP000008514">
    <property type="component" value="Chromosome"/>
</dbReference>
<evidence type="ECO:0000259" key="4">
    <source>
        <dbReference type="PROSITE" id="PS50932"/>
    </source>
</evidence>
<sequence>MIILTLCYSVMITLKELAKQLNVSVSTVSKALHDAKDISEGTKKRIKEAAQLYNYRPNKTALALKVNKTNTIGVIIPDILNPFFAQVLHGIEDYATEHNYDTIVCVSHDQLKKEAQSLDLLMQGRVDGFILSLSSESLAQDNFLHIDQIALNKKGLVLFDRTTDQVDCDKVVIDDKRSVYDATRILISKGKTKIAFVSNIEDLNLGQLRKEGYENALRDHGIEVNYSLNLDLTGSSDPHGLIKAFLSMQEIDGVISADNTSSLMFKSILKSERPDTNSEIPLIGFSDEKNSLLSYPRIDYIDQNAMKIGSKAAELLINRLESKDLTSKPITFEMPTEIHLY</sequence>
<feature type="domain" description="HTH lacI-type" evidence="4">
    <location>
        <begin position="12"/>
        <end position="66"/>
    </location>
</feature>
<dbReference type="InterPro" id="IPR010982">
    <property type="entry name" value="Lambda_DNA-bd_dom_sf"/>
</dbReference>
<dbReference type="eggNOG" id="COG1609">
    <property type="taxonomic scope" value="Bacteria"/>
</dbReference>
<proteinExistence type="predicted"/>
<keyword evidence="2" id="KW-0238">DNA-binding</keyword>
<evidence type="ECO:0000313" key="6">
    <source>
        <dbReference type="Proteomes" id="UP000008514"/>
    </source>
</evidence>
<dbReference type="PANTHER" id="PTHR30146:SF109">
    <property type="entry name" value="HTH-TYPE TRANSCRIPTIONAL REGULATOR GALS"/>
    <property type="match status" value="1"/>
</dbReference>
<dbReference type="KEGG" id="ptq:P700755_001555"/>
<dbReference type="InterPro" id="IPR000843">
    <property type="entry name" value="HTH_LacI"/>
</dbReference>
<dbReference type="GO" id="GO:0000976">
    <property type="term" value="F:transcription cis-regulatory region binding"/>
    <property type="evidence" value="ECO:0007669"/>
    <property type="project" value="TreeGrafter"/>
</dbReference>
<dbReference type="InterPro" id="IPR028082">
    <property type="entry name" value="Peripla_BP_I"/>
</dbReference>
<protein>
    <submittedName>
        <fullName evidence="5">Sugar-binding transcriptional regulator, LacI family</fullName>
    </submittedName>
</protein>
<keyword evidence="3" id="KW-0804">Transcription</keyword>